<evidence type="ECO:0000256" key="2">
    <source>
        <dbReference type="PROSITE-ProRule" id="PRU00335"/>
    </source>
</evidence>
<dbReference type="InterPro" id="IPR050109">
    <property type="entry name" value="HTH-type_TetR-like_transc_reg"/>
</dbReference>
<gene>
    <name evidence="4" type="ORF">JOC27_002210</name>
</gene>
<organism evidence="4 5">
    <name type="scientific">Sporolactobacillus spathodeae</name>
    <dbReference type="NCBI Taxonomy" id="1465502"/>
    <lineage>
        <taxon>Bacteria</taxon>
        <taxon>Bacillati</taxon>
        <taxon>Bacillota</taxon>
        <taxon>Bacilli</taxon>
        <taxon>Bacillales</taxon>
        <taxon>Sporolactobacillaceae</taxon>
        <taxon>Sporolactobacillus</taxon>
    </lineage>
</organism>
<dbReference type="EMBL" id="JAFBEV010000022">
    <property type="protein sequence ID" value="MBM7658748.1"/>
    <property type="molecule type" value="Genomic_DNA"/>
</dbReference>
<protein>
    <submittedName>
        <fullName evidence="4">AcrR family transcriptional regulator</fullName>
    </submittedName>
</protein>
<evidence type="ECO:0000259" key="3">
    <source>
        <dbReference type="PROSITE" id="PS50977"/>
    </source>
</evidence>
<dbReference type="InterPro" id="IPR001647">
    <property type="entry name" value="HTH_TetR"/>
</dbReference>
<dbReference type="PANTHER" id="PTHR30328">
    <property type="entry name" value="TRANSCRIPTIONAL REPRESSOR"/>
    <property type="match status" value="1"/>
</dbReference>
<evidence type="ECO:0000313" key="5">
    <source>
        <dbReference type="Proteomes" id="UP000823201"/>
    </source>
</evidence>
<dbReference type="Gene3D" id="1.10.357.10">
    <property type="entry name" value="Tetracycline Repressor, domain 2"/>
    <property type="match status" value="1"/>
</dbReference>
<reference evidence="4 5" key="1">
    <citation type="submission" date="2021-01" db="EMBL/GenBank/DDBJ databases">
        <title>Genomic Encyclopedia of Type Strains, Phase IV (KMG-IV): sequencing the most valuable type-strain genomes for metagenomic binning, comparative biology and taxonomic classification.</title>
        <authorList>
            <person name="Goeker M."/>
        </authorList>
    </citation>
    <scope>NUCLEOTIDE SEQUENCE [LARGE SCALE GENOMIC DNA]</scope>
    <source>
        <strain evidence="4 5">DSM 100968</strain>
    </source>
</reference>
<dbReference type="PANTHER" id="PTHR30328:SF54">
    <property type="entry name" value="HTH-TYPE TRANSCRIPTIONAL REPRESSOR SCO4008"/>
    <property type="match status" value="1"/>
</dbReference>
<dbReference type="InterPro" id="IPR009057">
    <property type="entry name" value="Homeodomain-like_sf"/>
</dbReference>
<name>A0ABS2QAC5_9BACL</name>
<dbReference type="Proteomes" id="UP000823201">
    <property type="component" value="Unassembled WGS sequence"/>
</dbReference>
<sequence length="182" mass="20914">MRERILDVAAHLIEKYGLRKFTLDEIARELKISKKTIYQHFESKEAIVRAFFDMALITDKESVREGLNRSQTFAEKIHATIYSEHRFCVPVPLIQEAKLFYPDVYEKVERFKQFKIDTLNKILVEGIADGTVRASIHISILSALCDKIANIVTDYDFLLESKLTAPEAIDELVGIILRGILN</sequence>
<feature type="domain" description="HTH tetR-type" evidence="3">
    <location>
        <begin position="1"/>
        <end position="59"/>
    </location>
</feature>
<dbReference type="SUPFAM" id="SSF46689">
    <property type="entry name" value="Homeodomain-like"/>
    <property type="match status" value="1"/>
</dbReference>
<dbReference type="InterPro" id="IPR036271">
    <property type="entry name" value="Tet_transcr_reg_TetR-rel_C_sf"/>
</dbReference>
<proteinExistence type="predicted"/>
<dbReference type="Gene3D" id="1.10.10.60">
    <property type="entry name" value="Homeodomain-like"/>
    <property type="match status" value="1"/>
</dbReference>
<feature type="DNA-binding region" description="H-T-H motif" evidence="2">
    <location>
        <begin position="22"/>
        <end position="41"/>
    </location>
</feature>
<dbReference type="PROSITE" id="PS50977">
    <property type="entry name" value="HTH_TETR_2"/>
    <property type="match status" value="1"/>
</dbReference>
<dbReference type="SUPFAM" id="SSF48498">
    <property type="entry name" value="Tetracyclin repressor-like, C-terminal domain"/>
    <property type="match status" value="1"/>
</dbReference>
<accession>A0ABS2QAC5</accession>
<dbReference type="RefSeq" id="WP_205007301.1">
    <property type="nucleotide sequence ID" value="NZ_CBCRXA010000007.1"/>
</dbReference>
<dbReference type="Pfam" id="PF00440">
    <property type="entry name" value="TetR_N"/>
    <property type="match status" value="1"/>
</dbReference>
<keyword evidence="5" id="KW-1185">Reference proteome</keyword>
<evidence type="ECO:0000313" key="4">
    <source>
        <dbReference type="EMBL" id="MBM7658748.1"/>
    </source>
</evidence>
<evidence type="ECO:0000256" key="1">
    <source>
        <dbReference type="ARBA" id="ARBA00023125"/>
    </source>
</evidence>
<comment type="caution">
    <text evidence="4">The sequence shown here is derived from an EMBL/GenBank/DDBJ whole genome shotgun (WGS) entry which is preliminary data.</text>
</comment>
<keyword evidence="1 2" id="KW-0238">DNA-binding</keyword>
<dbReference type="PRINTS" id="PR00455">
    <property type="entry name" value="HTHTETR"/>
</dbReference>